<keyword evidence="3" id="KW-1185">Reference proteome</keyword>
<name>A0ABV7F3H1_9BURK</name>
<proteinExistence type="predicted"/>
<organism evidence="2 3">
    <name type="scientific">Undibacterium arcticum</name>
    <dbReference type="NCBI Taxonomy" id="1762892"/>
    <lineage>
        <taxon>Bacteria</taxon>
        <taxon>Pseudomonadati</taxon>
        <taxon>Pseudomonadota</taxon>
        <taxon>Betaproteobacteria</taxon>
        <taxon>Burkholderiales</taxon>
        <taxon>Oxalobacteraceae</taxon>
        <taxon>Undibacterium</taxon>
    </lineage>
</organism>
<protein>
    <recommendedName>
        <fullName evidence="4">Cytochrome c domain-containing protein</fullName>
    </recommendedName>
</protein>
<gene>
    <name evidence="2" type="ORF">ACFOFO_11895</name>
</gene>
<dbReference type="Proteomes" id="UP001595530">
    <property type="component" value="Unassembled WGS sequence"/>
</dbReference>
<dbReference type="EMBL" id="JBHRTP010000033">
    <property type="protein sequence ID" value="MFC3108658.1"/>
    <property type="molecule type" value="Genomic_DNA"/>
</dbReference>
<evidence type="ECO:0000256" key="1">
    <source>
        <dbReference type="SAM" id="SignalP"/>
    </source>
</evidence>
<keyword evidence="1" id="KW-0732">Signal</keyword>
<reference evidence="3" key="1">
    <citation type="journal article" date="2019" name="Int. J. Syst. Evol. Microbiol.">
        <title>The Global Catalogue of Microorganisms (GCM) 10K type strain sequencing project: providing services to taxonomists for standard genome sequencing and annotation.</title>
        <authorList>
            <consortium name="The Broad Institute Genomics Platform"/>
            <consortium name="The Broad Institute Genome Sequencing Center for Infectious Disease"/>
            <person name="Wu L."/>
            <person name="Ma J."/>
        </authorList>
    </citation>
    <scope>NUCLEOTIDE SEQUENCE [LARGE SCALE GENOMIC DNA]</scope>
    <source>
        <strain evidence="3">KCTC 42986</strain>
    </source>
</reference>
<feature type="signal peptide" evidence="1">
    <location>
        <begin position="1"/>
        <end position="40"/>
    </location>
</feature>
<dbReference type="RefSeq" id="WP_390322737.1">
    <property type="nucleotide sequence ID" value="NZ_JBHRTP010000033.1"/>
</dbReference>
<feature type="chain" id="PRO_5045297497" description="Cytochrome c domain-containing protein" evidence="1">
    <location>
        <begin position="41"/>
        <end position="354"/>
    </location>
</feature>
<sequence length="354" mass="40512">MKKISKLQRPRFKSIQVQRYLRAMWSAALILGATANAAIAAEAATREKIEQAVGKIANELKQVCPLSDPASQGAFDLCRQAMFDDSLIKQMMLPVVLWGRQRDPNMTLKETPLTQFAPEILAGLYMPLFMFDGKYKVTYNEREKLYLATLGVVFRNRLQPGQFPYPFWHDAAKWNTYENANTMLLWIDPNTSKLRFAQFSIFGEVVPGYPAAKATVPAFDGKWLWTDEHGKTQPAVTLFDGLYRENNPYKQKLDQSYREFAITLRESQCLSCHVPNNPDKMKKLVLLQSPAHASMEIHRVLKSVREKKMPLDEQGIEKTLDPQLEQVLLDKGGAFEKLVDAAREWERTQAPRNQ</sequence>
<evidence type="ECO:0000313" key="3">
    <source>
        <dbReference type="Proteomes" id="UP001595530"/>
    </source>
</evidence>
<evidence type="ECO:0008006" key="4">
    <source>
        <dbReference type="Google" id="ProtNLM"/>
    </source>
</evidence>
<comment type="caution">
    <text evidence="2">The sequence shown here is derived from an EMBL/GenBank/DDBJ whole genome shotgun (WGS) entry which is preliminary data.</text>
</comment>
<evidence type="ECO:0000313" key="2">
    <source>
        <dbReference type="EMBL" id="MFC3108658.1"/>
    </source>
</evidence>
<accession>A0ABV7F3H1</accession>